<accession>A0ABS7CNC3</accession>
<keyword evidence="3" id="KW-1185">Reference proteome</keyword>
<organism evidence="2 3">
    <name type="scientific">Paenibacillus sepulcri</name>
    <dbReference type="NCBI Taxonomy" id="359917"/>
    <lineage>
        <taxon>Bacteria</taxon>
        <taxon>Bacillati</taxon>
        <taxon>Bacillota</taxon>
        <taxon>Bacilli</taxon>
        <taxon>Bacillales</taxon>
        <taxon>Paenibacillaceae</taxon>
        <taxon>Paenibacillus</taxon>
    </lineage>
</organism>
<evidence type="ECO:0000313" key="3">
    <source>
        <dbReference type="Proteomes" id="UP001519887"/>
    </source>
</evidence>
<reference evidence="2 3" key="1">
    <citation type="submission" date="2021-07" db="EMBL/GenBank/DDBJ databases">
        <title>Paenibacillus radiodurans sp. nov., isolated from the southeastern edge of Tengger Desert.</title>
        <authorList>
            <person name="Zhang G."/>
        </authorList>
    </citation>
    <scope>NUCLEOTIDE SEQUENCE [LARGE SCALE GENOMIC DNA]</scope>
    <source>
        <strain evidence="2 3">CCM 7311</strain>
    </source>
</reference>
<protein>
    <submittedName>
        <fullName evidence="2">DNA polymerase III subunit gamma/tau</fullName>
    </submittedName>
</protein>
<comment type="caution">
    <text evidence="2">The sequence shown here is derived from an EMBL/GenBank/DDBJ whole genome shotgun (WGS) entry which is preliminary data.</text>
</comment>
<sequence>ETLERRLEQLLRTGVQPAGEESKGTAAEAAGSSQTRGGRGAAFGNRGGAASPSGGTVRSNVKLEPFLAAAEGQAIAQVRMKWSEILQRVKEMRITVH</sequence>
<evidence type="ECO:0000313" key="2">
    <source>
        <dbReference type="EMBL" id="MBW7462446.1"/>
    </source>
</evidence>
<evidence type="ECO:0000256" key="1">
    <source>
        <dbReference type="SAM" id="MobiDB-lite"/>
    </source>
</evidence>
<feature type="compositionally biased region" description="Gly residues" evidence="1">
    <location>
        <begin position="37"/>
        <end position="47"/>
    </location>
</feature>
<feature type="non-terminal residue" evidence="2">
    <location>
        <position position="1"/>
    </location>
</feature>
<proteinExistence type="predicted"/>
<name>A0ABS7CNC3_9BACL</name>
<dbReference type="EMBL" id="JAHZIK010003950">
    <property type="protein sequence ID" value="MBW7462446.1"/>
    <property type="molecule type" value="Genomic_DNA"/>
</dbReference>
<dbReference type="Proteomes" id="UP001519887">
    <property type="component" value="Unassembled WGS sequence"/>
</dbReference>
<feature type="non-terminal residue" evidence="2">
    <location>
        <position position="97"/>
    </location>
</feature>
<feature type="region of interest" description="Disordered" evidence="1">
    <location>
        <begin position="1"/>
        <end position="58"/>
    </location>
</feature>
<gene>
    <name evidence="2" type="ORF">K0U00_51190</name>
</gene>